<organism evidence="16 17">
    <name type="scientific">Bacillus altitudinis</name>
    <dbReference type="NCBI Taxonomy" id="293387"/>
    <lineage>
        <taxon>Bacteria</taxon>
        <taxon>Bacillati</taxon>
        <taxon>Bacillota</taxon>
        <taxon>Bacilli</taxon>
        <taxon>Bacillales</taxon>
        <taxon>Bacillaceae</taxon>
        <taxon>Bacillus</taxon>
    </lineage>
</organism>
<comment type="subcellular location">
    <subcellularLocation>
        <location evidence="2 12">Cell membrane</location>
        <topology evidence="2 12">Lipid-anchor</topology>
    </subcellularLocation>
</comment>
<dbReference type="Proteomes" id="UP000433089">
    <property type="component" value="Unassembled WGS sequence"/>
</dbReference>
<evidence type="ECO:0000256" key="10">
    <source>
        <dbReference type="ARBA" id="ARBA00023139"/>
    </source>
</evidence>
<feature type="domain" description="PBP" evidence="14">
    <location>
        <begin position="40"/>
        <end position="275"/>
    </location>
</feature>
<evidence type="ECO:0000313" key="17">
    <source>
        <dbReference type="Proteomes" id="UP000433089"/>
    </source>
</evidence>
<dbReference type="GO" id="GO:0042301">
    <property type="term" value="F:phosphate ion binding"/>
    <property type="evidence" value="ECO:0007669"/>
    <property type="project" value="UniProtKB-UniRule"/>
</dbReference>
<keyword evidence="5 12" id="KW-0813">Transport</keyword>
<dbReference type="CDD" id="cd13653">
    <property type="entry name" value="PBP2_phosphate_like_1"/>
    <property type="match status" value="1"/>
</dbReference>
<dbReference type="PANTHER" id="PTHR30570">
    <property type="entry name" value="PERIPLASMIC PHOSPHATE BINDING COMPONENT OF PHOSPHATE ABC TRANSPORTER"/>
    <property type="match status" value="1"/>
</dbReference>
<dbReference type="GO" id="GO:0005886">
    <property type="term" value="C:plasma membrane"/>
    <property type="evidence" value="ECO:0007669"/>
    <property type="project" value="UniProtKB-SubCell"/>
</dbReference>
<evidence type="ECO:0000256" key="2">
    <source>
        <dbReference type="ARBA" id="ARBA00004193"/>
    </source>
</evidence>
<dbReference type="RefSeq" id="WP_017367609.1">
    <property type="nucleotide sequence ID" value="NZ_AP025264.1"/>
</dbReference>
<reference evidence="15 18" key="2">
    <citation type="submission" date="2024-06" db="EMBL/GenBank/DDBJ databases">
        <title>Construction of an artificial bacterial consortium using nitrogen cycle bacteria from Cuatro Cienegas Basin and a mangrove forest.</title>
        <authorList>
            <person name="Aguilera-Najera D."/>
            <person name="Marquez-Cianci L."/>
            <person name="Martinez-Perez E."/>
            <person name="Rosas-Barrera M."/>
            <person name="Rodriguez-Cruz U.E."/>
            <person name="Tapia-Lopez R."/>
            <person name="Eguiarte L.E."/>
            <person name="Souza-Saldivar V."/>
        </authorList>
    </citation>
    <scope>NUCLEOTIDE SEQUENCE [LARGE SCALE GENOMIC DNA]</scope>
    <source>
        <strain evidence="15 18">S14-15</strain>
    </source>
</reference>
<keyword evidence="9" id="KW-0472">Membrane</keyword>
<dbReference type="GeneID" id="66363805"/>
<dbReference type="SUPFAM" id="SSF53850">
    <property type="entry name" value="Periplasmic binding protein-like II"/>
    <property type="match status" value="1"/>
</dbReference>
<dbReference type="PROSITE" id="PS51257">
    <property type="entry name" value="PROKAR_LIPOPROTEIN"/>
    <property type="match status" value="1"/>
</dbReference>
<comment type="function">
    <text evidence="12">Involved in the system for phosphate transport across the cytoplasmic membrane.</text>
</comment>
<sequence length="305" mass="32586">MKKNKLWLLTFLTIALLAFVTACGNSSSSGDSKDSKGNASNKDEASGSITISGSSAMQPLVLAAAEKFMDKHPKADIQVQAGGSGTGLSQVSEGSVQIGNSDVFAEEKDGIDAKALKDHKVAVVGMAAAVNPEVGVKDITKDELKKIFTGKIKNWKELGGKDQKITLVNRPDSSGTRATFVKYALDGATPAEGITEDSSNTVKKLIAETPGAIGYLAFSYLTDDKITPLSIDGVKPEESNVESGKYTIWAYEHSYTKGEPEGLAKQFLDYLMSDEVQKEIVKDQGYISVSNMKVERDATGKQTDK</sequence>
<comment type="similarity">
    <text evidence="3 12">Belongs to the PstS family.</text>
</comment>
<dbReference type="Proteomes" id="UP001467674">
    <property type="component" value="Unassembled WGS sequence"/>
</dbReference>
<reference evidence="16 17" key="1">
    <citation type="submission" date="2019-10" db="EMBL/GenBank/DDBJ databases">
        <authorList>
            <person name="Karimi E."/>
        </authorList>
    </citation>
    <scope>NUCLEOTIDE SEQUENCE [LARGE SCALE GENOMIC DNA]</scope>
    <source>
        <strain evidence="16">Bacillus sp. 348</strain>
    </source>
</reference>
<evidence type="ECO:0000256" key="12">
    <source>
        <dbReference type="RuleBase" id="RU367119"/>
    </source>
</evidence>
<evidence type="ECO:0000256" key="4">
    <source>
        <dbReference type="ARBA" id="ARBA00011529"/>
    </source>
</evidence>
<comment type="function">
    <text evidence="1">Part of the ABC transporter complex PstSACB involved in phosphate import.</text>
</comment>
<dbReference type="InterPro" id="IPR011862">
    <property type="entry name" value="Phos-bd"/>
</dbReference>
<dbReference type="AlphaFoldDB" id="A0A5K1NF92"/>
<name>A0A5K1NF92_BACAB</name>
<dbReference type="Pfam" id="PF12849">
    <property type="entry name" value="PBP_like_2"/>
    <property type="match status" value="1"/>
</dbReference>
<evidence type="ECO:0000259" key="14">
    <source>
        <dbReference type="Pfam" id="PF12849"/>
    </source>
</evidence>
<evidence type="ECO:0000256" key="6">
    <source>
        <dbReference type="ARBA" id="ARBA00022475"/>
    </source>
</evidence>
<feature type="compositionally biased region" description="Basic and acidic residues" evidence="13">
    <location>
        <begin position="31"/>
        <end position="45"/>
    </location>
</feature>
<evidence type="ECO:0000313" key="18">
    <source>
        <dbReference type="Proteomes" id="UP001467674"/>
    </source>
</evidence>
<keyword evidence="11 12" id="KW-0449">Lipoprotein</keyword>
<evidence type="ECO:0000256" key="8">
    <source>
        <dbReference type="ARBA" id="ARBA00022729"/>
    </source>
</evidence>
<dbReference type="EMBL" id="JBEOME010000003">
    <property type="protein sequence ID" value="MER3121189.1"/>
    <property type="molecule type" value="Genomic_DNA"/>
</dbReference>
<gene>
    <name evidence="16" type="primary">pstS</name>
    <name evidence="15" type="ORF">ABQG71_08275</name>
    <name evidence="16" type="ORF">BACI348_41481</name>
</gene>
<dbReference type="EMBL" id="CABWLH010000009">
    <property type="protein sequence ID" value="VXB75556.1"/>
    <property type="molecule type" value="Genomic_DNA"/>
</dbReference>
<comment type="subunit">
    <text evidence="4 12">The complex is composed of two ATP-binding proteins (PstB), two transmembrane proteins (PstC and PstA) and a solute-binding protein (PstS).</text>
</comment>
<dbReference type="InterPro" id="IPR050811">
    <property type="entry name" value="Phosphate_ABC_transporter"/>
</dbReference>
<keyword evidence="8 12" id="KW-0732">Signal</keyword>
<protein>
    <recommendedName>
        <fullName evidence="12">Phosphate-binding protein</fullName>
    </recommendedName>
</protein>
<evidence type="ECO:0000256" key="3">
    <source>
        <dbReference type="ARBA" id="ARBA00008725"/>
    </source>
</evidence>
<evidence type="ECO:0000313" key="16">
    <source>
        <dbReference type="EMBL" id="VXB75556.1"/>
    </source>
</evidence>
<dbReference type="NCBIfam" id="TIGR02136">
    <property type="entry name" value="ptsS_2"/>
    <property type="match status" value="1"/>
</dbReference>
<dbReference type="PANTHER" id="PTHR30570:SF4">
    <property type="entry name" value="PHOSPHATE-BINDING PROTEIN PSTS 1"/>
    <property type="match status" value="1"/>
</dbReference>
<dbReference type="GO" id="GO:0006817">
    <property type="term" value="P:phosphate ion transport"/>
    <property type="evidence" value="ECO:0007669"/>
    <property type="project" value="UniProtKB-UniRule"/>
</dbReference>
<keyword evidence="6 12" id="KW-1003">Cell membrane</keyword>
<accession>A0A1K2B9V9</accession>
<proteinExistence type="inferred from homology"/>
<evidence type="ECO:0000313" key="15">
    <source>
        <dbReference type="EMBL" id="MER3121189.1"/>
    </source>
</evidence>
<keyword evidence="18" id="KW-1185">Reference proteome</keyword>
<dbReference type="InterPro" id="IPR024370">
    <property type="entry name" value="PBP_domain"/>
</dbReference>
<accession>A0A5K1NF92</accession>
<evidence type="ECO:0000256" key="1">
    <source>
        <dbReference type="ARBA" id="ARBA00002841"/>
    </source>
</evidence>
<evidence type="ECO:0000256" key="9">
    <source>
        <dbReference type="ARBA" id="ARBA00023136"/>
    </source>
</evidence>
<accession>A0A653T4I5</accession>
<dbReference type="Gene3D" id="3.40.190.10">
    <property type="entry name" value="Periplasmic binding protein-like II"/>
    <property type="match status" value="2"/>
</dbReference>
<evidence type="ECO:0000256" key="5">
    <source>
        <dbReference type="ARBA" id="ARBA00022448"/>
    </source>
</evidence>
<feature type="region of interest" description="Disordered" evidence="13">
    <location>
        <begin position="27"/>
        <end position="50"/>
    </location>
</feature>
<keyword evidence="10 12" id="KW-0564">Palmitate</keyword>
<evidence type="ECO:0000256" key="7">
    <source>
        <dbReference type="ARBA" id="ARBA00022592"/>
    </source>
</evidence>
<evidence type="ECO:0000256" key="13">
    <source>
        <dbReference type="SAM" id="MobiDB-lite"/>
    </source>
</evidence>
<evidence type="ECO:0000256" key="11">
    <source>
        <dbReference type="ARBA" id="ARBA00023288"/>
    </source>
</evidence>
<feature type="signal peptide" evidence="12">
    <location>
        <begin position="1"/>
        <end position="22"/>
    </location>
</feature>
<feature type="chain" id="PRO_5039742512" description="Phosphate-binding protein" evidence="12">
    <location>
        <begin position="23"/>
        <end position="305"/>
    </location>
</feature>
<keyword evidence="7 12" id="KW-0592">Phosphate transport</keyword>